<sequence>MVYWVSGTDALLSVLSWIFLLLELITNHHRADDGNAAIPLLPHADSGGGSARTRRIIYCIIDFIFIGLIVGMCLWCASKQPTKQYLYPTAEDWGHITCLPPDTEYGKNPILNEPSQLYHNLANIVGFLCIIRSQWALIFRHQH</sequence>
<proteinExistence type="predicted"/>
<feature type="transmembrane region" description="Helical" evidence="1">
    <location>
        <begin position="55"/>
        <end position="77"/>
    </location>
</feature>
<keyword evidence="1" id="KW-0812">Transmembrane</keyword>
<dbReference type="EMBL" id="CAJNOQ010025311">
    <property type="protein sequence ID" value="CAF1535988.1"/>
    <property type="molecule type" value="Genomic_DNA"/>
</dbReference>
<evidence type="ECO:0000313" key="4">
    <source>
        <dbReference type="Proteomes" id="UP000663829"/>
    </source>
</evidence>
<keyword evidence="1" id="KW-1133">Transmembrane helix</keyword>
<gene>
    <name evidence="2" type="ORF">GPM918_LOCUS38338</name>
    <name evidence="3" type="ORF">SRO942_LOCUS39154</name>
</gene>
<keyword evidence="1" id="KW-0472">Membrane</keyword>
<dbReference type="EMBL" id="CAJOBC010090913">
    <property type="protein sequence ID" value="CAF4395776.1"/>
    <property type="molecule type" value="Genomic_DNA"/>
</dbReference>
<evidence type="ECO:0000256" key="1">
    <source>
        <dbReference type="SAM" id="Phobius"/>
    </source>
</evidence>
<reference evidence="2" key="1">
    <citation type="submission" date="2021-02" db="EMBL/GenBank/DDBJ databases">
        <authorList>
            <person name="Nowell W R."/>
        </authorList>
    </citation>
    <scope>NUCLEOTIDE SEQUENCE</scope>
</reference>
<comment type="caution">
    <text evidence="2">The sequence shown here is derived from an EMBL/GenBank/DDBJ whole genome shotgun (WGS) entry which is preliminary data.</text>
</comment>
<organism evidence="2 4">
    <name type="scientific">Didymodactylos carnosus</name>
    <dbReference type="NCBI Taxonomy" id="1234261"/>
    <lineage>
        <taxon>Eukaryota</taxon>
        <taxon>Metazoa</taxon>
        <taxon>Spiralia</taxon>
        <taxon>Gnathifera</taxon>
        <taxon>Rotifera</taxon>
        <taxon>Eurotatoria</taxon>
        <taxon>Bdelloidea</taxon>
        <taxon>Philodinida</taxon>
        <taxon>Philodinidae</taxon>
        <taxon>Didymodactylos</taxon>
    </lineage>
</organism>
<dbReference type="Proteomes" id="UP000681722">
    <property type="component" value="Unassembled WGS sequence"/>
</dbReference>
<name>A0A815VSK7_9BILA</name>
<dbReference type="Proteomes" id="UP000663829">
    <property type="component" value="Unassembled WGS sequence"/>
</dbReference>
<evidence type="ECO:0000313" key="2">
    <source>
        <dbReference type="EMBL" id="CAF1535988.1"/>
    </source>
</evidence>
<accession>A0A815VSK7</accession>
<evidence type="ECO:0000313" key="3">
    <source>
        <dbReference type="EMBL" id="CAF4395776.1"/>
    </source>
</evidence>
<dbReference type="AlphaFoldDB" id="A0A815VSK7"/>
<protein>
    <submittedName>
        <fullName evidence="2">Uncharacterized protein</fullName>
    </submittedName>
</protein>
<keyword evidence="4" id="KW-1185">Reference proteome</keyword>